<dbReference type="EC" id="4.6.1.1" evidence="3"/>
<evidence type="ECO:0000259" key="2">
    <source>
        <dbReference type="PROSITE" id="PS51707"/>
    </source>
</evidence>
<evidence type="ECO:0000313" key="3">
    <source>
        <dbReference type="EMBL" id="BBB33297.1"/>
    </source>
</evidence>
<dbReference type="InterPro" id="IPR023577">
    <property type="entry name" value="CYTH_domain"/>
</dbReference>
<dbReference type="InterPro" id="IPR033469">
    <property type="entry name" value="CYTH-like_dom_sf"/>
</dbReference>
<accession>A0A7R6PV63</accession>
<dbReference type="PANTHER" id="PTHR40114">
    <property type="entry name" value="SLR0698 PROTEIN"/>
    <property type="match status" value="1"/>
</dbReference>
<proteinExistence type="predicted"/>
<dbReference type="EMBL" id="AP017470">
    <property type="protein sequence ID" value="BBB33297.1"/>
    <property type="molecule type" value="Genomic_DNA"/>
</dbReference>
<feature type="active site" description="Proton acceptor" evidence="1">
    <location>
        <position position="29"/>
    </location>
</feature>
<name>A0A7R6PV63_9BACT</name>
<evidence type="ECO:0000313" key="4">
    <source>
        <dbReference type="Proteomes" id="UP000595564"/>
    </source>
</evidence>
<dbReference type="SMART" id="SM01118">
    <property type="entry name" value="CYTH"/>
    <property type="match status" value="1"/>
</dbReference>
<keyword evidence="4" id="KW-1185">Reference proteome</keyword>
<evidence type="ECO:0000256" key="1">
    <source>
        <dbReference type="PIRSR" id="PIRSR016487-1"/>
    </source>
</evidence>
<reference evidence="3 4" key="1">
    <citation type="journal article" date="2012" name="Extremophiles">
        <title>Thermotomaculum hydrothermale gen. nov., sp. nov., a novel heterotrophic thermophile within the phylum Acidobacteria from a deep-sea hydrothermal vent chimney in the Southern Okinawa Trough.</title>
        <authorList>
            <person name="Izumi H."/>
            <person name="Nunoura T."/>
            <person name="Miyazaki M."/>
            <person name="Mino S."/>
            <person name="Toki T."/>
            <person name="Takai K."/>
            <person name="Sako Y."/>
            <person name="Sawabe T."/>
            <person name="Nakagawa S."/>
        </authorList>
    </citation>
    <scope>NUCLEOTIDE SEQUENCE [LARGE SCALE GENOMIC DNA]</scope>
    <source>
        <strain evidence="3 4">AC55</strain>
    </source>
</reference>
<dbReference type="PANTHER" id="PTHR40114:SF1">
    <property type="entry name" value="SLR0698 PROTEIN"/>
    <property type="match status" value="1"/>
</dbReference>
<feature type="domain" description="CYTH" evidence="2">
    <location>
        <begin position="2"/>
        <end position="149"/>
    </location>
</feature>
<dbReference type="SUPFAM" id="SSF55154">
    <property type="entry name" value="CYTH-like phosphatases"/>
    <property type="match status" value="1"/>
</dbReference>
<dbReference type="Pfam" id="PF01928">
    <property type="entry name" value="CYTH"/>
    <property type="match status" value="1"/>
</dbReference>
<dbReference type="Proteomes" id="UP000595564">
    <property type="component" value="Chromosome"/>
</dbReference>
<dbReference type="CDD" id="cd07891">
    <property type="entry name" value="CYTH-like_CthTTM-like_1"/>
    <property type="match status" value="1"/>
</dbReference>
<dbReference type="RefSeq" id="WP_201327603.1">
    <property type="nucleotide sequence ID" value="NZ_AP017470.1"/>
</dbReference>
<sequence>MGIEIERKFKVKDTSFLKGLKGISIKQGYLYIGDKSVSRVRIIENKKAYLTVKGRTGDISRLEFEYEIPLKDGIELLENVCLKPLIEKVRYKLPVGNHVWEIDVFEGENKGLIIAEIELESEDEEFEKPDWAGEDVSNDERYYNYSLVKFPYSVWDKKG</sequence>
<dbReference type="GO" id="GO:0004016">
    <property type="term" value="F:adenylate cyclase activity"/>
    <property type="evidence" value="ECO:0007669"/>
    <property type="project" value="UniProtKB-EC"/>
</dbReference>
<protein>
    <submittedName>
        <fullName evidence="3">Adenylate cyclase</fullName>
        <ecNumber evidence="3">4.6.1.1</ecNumber>
    </submittedName>
</protein>
<dbReference type="KEGG" id="thyd:TTHT_1839"/>
<dbReference type="PROSITE" id="PS51707">
    <property type="entry name" value="CYTH"/>
    <property type="match status" value="1"/>
</dbReference>
<dbReference type="AlphaFoldDB" id="A0A7R6PV63"/>
<dbReference type="PIRSF" id="PIRSF016487">
    <property type="entry name" value="CYTH_UCP016487"/>
    <property type="match status" value="1"/>
</dbReference>
<gene>
    <name evidence="3" type="ORF">TTHT_1839</name>
</gene>
<keyword evidence="3" id="KW-0456">Lyase</keyword>
<organism evidence="3 4">
    <name type="scientific">Thermotomaculum hydrothermale</name>
    <dbReference type="NCBI Taxonomy" id="981385"/>
    <lineage>
        <taxon>Bacteria</taxon>
        <taxon>Pseudomonadati</taxon>
        <taxon>Acidobacteriota</taxon>
        <taxon>Holophagae</taxon>
        <taxon>Thermotomaculales</taxon>
        <taxon>Thermotomaculaceae</taxon>
        <taxon>Thermotomaculum</taxon>
    </lineage>
</organism>
<dbReference type="Gene3D" id="2.40.320.10">
    <property type="entry name" value="Hypothetical Protein Pfu-838710-001"/>
    <property type="match status" value="1"/>
</dbReference>
<dbReference type="InterPro" id="IPR012042">
    <property type="entry name" value="NeuTTM/CthTTM-like"/>
</dbReference>